<dbReference type="Proteomes" id="UP000279446">
    <property type="component" value="Unassembled WGS sequence"/>
</dbReference>
<sequence length="89" mass="10340">MYSVPKPSKKYKESRPKRDYLELEELAERLTEAKESNTVLTFSIWRWEDDLKGTITNMDSRTQSVHIADVIGEIHKVPFIDIMAVVNAE</sequence>
<evidence type="ECO:0000313" key="2">
    <source>
        <dbReference type="Proteomes" id="UP000279446"/>
    </source>
</evidence>
<accession>A0A433YAR0</accession>
<proteinExistence type="predicted"/>
<dbReference type="RefSeq" id="WP_127191833.1">
    <property type="nucleotide sequence ID" value="NZ_RZNY01000006.1"/>
</dbReference>
<dbReference type="InterPro" id="IPR014962">
    <property type="entry name" value="YolD"/>
</dbReference>
<gene>
    <name evidence="1" type="ORF">EJP82_09605</name>
</gene>
<dbReference type="Pfam" id="PF08863">
    <property type="entry name" value="YolD"/>
    <property type="match status" value="1"/>
</dbReference>
<keyword evidence="2" id="KW-1185">Reference proteome</keyword>
<name>A0A433YAR0_9BACL</name>
<protein>
    <submittedName>
        <fullName evidence="1">YolD-like family protein</fullName>
    </submittedName>
</protein>
<reference evidence="1 2" key="1">
    <citation type="submission" date="2018-12" db="EMBL/GenBank/DDBJ databases">
        <authorList>
            <person name="Sun L."/>
            <person name="Chen Z."/>
        </authorList>
    </citation>
    <scope>NUCLEOTIDE SEQUENCE [LARGE SCALE GENOMIC DNA]</scope>
    <source>
        <strain evidence="1 2">DSM 15890</strain>
    </source>
</reference>
<comment type="caution">
    <text evidence="1">The sequence shown here is derived from an EMBL/GenBank/DDBJ whole genome shotgun (WGS) entry which is preliminary data.</text>
</comment>
<dbReference type="AlphaFoldDB" id="A0A433YAR0"/>
<dbReference type="OrthoDB" id="2921025at2"/>
<organism evidence="1 2">
    <name type="scientific">Paenibacillus anaericanus</name>
    <dbReference type="NCBI Taxonomy" id="170367"/>
    <lineage>
        <taxon>Bacteria</taxon>
        <taxon>Bacillati</taxon>
        <taxon>Bacillota</taxon>
        <taxon>Bacilli</taxon>
        <taxon>Bacillales</taxon>
        <taxon>Paenibacillaceae</taxon>
        <taxon>Paenibacillus</taxon>
    </lineage>
</organism>
<evidence type="ECO:0000313" key="1">
    <source>
        <dbReference type="EMBL" id="RUT46949.1"/>
    </source>
</evidence>
<dbReference type="EMBL" id="RZNY01000006">
    <property type="protein sequence ID" value="RUT46949.1"/>
    <property type="molecule type" value="Genomic_DNA"/>
</dbReference>